<evidence type="ECO:0000313" key="12">
    <source>
        <dbReference type="EMBL" id="CAF0875469.1"/>
    </source>
</evidence>
<dbReference type="Proteomes" id="UP000663829">
    <property type="component" value="Unassembled WGS sequence"/>
</dbReference>
<feature type="transmembrane region" description="Helical" evidence="10">
    <location>
        <begin position="336"/>
        <end position="360"/>
    </location>
</feature>
<dbReference type="OrthoDB" id="422827at2759"/>
<evidence type="ECO:0000256" key="6">
    <source>
        <dbReference type="ARBA" id="ARBA00022989"/>
    </source>
</evidence>
<dbReference type="SMART" id="SM00454">
    <property type="entry name" value="SAM"/>
    <property type="match status" value="1"/>
</dbReference>
<dbReference type="SUPFAM" id="SSF47769">
    <property type="entry name" value="SAM/Pointed domain"/>
    <property type="match status" value="1"/>
</dbReference>
<evidence type="ECO:0000313" key="13">
    <source>
        <dbReference type="EMBL" id="CAF0881269.1"/>
    </source>
</evidence>
<dbReference type="PANTHER" id="PTHR21290:SF25">
    <property type="entry name" value="SPHINGOMYELIN SYNTHASE-RELATED PROTEIN 1"/>
    <property type="match status" value="1"/>
</dbReference>
<evidence type="ECO:0000256" key="9">
    <source>
        <dbReference type="SAM" id="MobiDB-lite"/>
    </source>
</evidence>
<dbReference type="InterPro" id="IPR025749">
    <property type="entry name" value="Sphingomyelin_synth-like_dom"/>
</dbReference>
<evidence type="ECO:0000256" key="1">
    <source>
        <dbReference type="ARBA" id="ARBA00004141"/>
    </source>
</evidence>
<feature type="transmembrane region" description="Helical" evidence="10">
    <location>
        <begin position="300"/>
        <end position="324"/>
    </location>
</feature>
<dbReference type="GO" id="GO:0000139">
    <property type="term" value="C:Golgi membrane"/>
    <property type="evidence" value="ECO:0007669"/>
    <property type="project" value="TreeGrafter"/>
</dbReference>
<keyword evidence="8 10" id="KW-0472">Membrane</keyword>
<evidence type="ECO:0000256" key="5">
    <source>
        <dbReference type="ARBA" id="ARBA00022919"/>
    </source>
</evidence>
<dbReference type="Pfam" id="PF00536">
    <property type="entry name" value="SAM_1"/>
    <property type="match status" value="1"/>
</dbReference>
<keyword evidence="6 10" id="KW-1133">Transmembrane helix</keyword>
<dbReference type="Proteomes" id="UP000682733">
    <property type="component" value="Unassembled WGS sequence"/>
</dbReference>
<dbReference type="Proteomes" id="UP000677228">
    <property type="component" value="Unassembled WGS sequence"/>
</dbReference>
<evidence type="ECO:0000256" key="7">
    <source>
        <dbReference type="ARBA" id="ARBA00023098"/>
    </source>
</evidence>
<dbReference type="AlphaFoldDB" id="A0A813Y4P8"/>
<feature type="transmembrane region" description="Helical" evidence="10">
    <location>
        <begin position="256"/>
        <end position="276"/>
    </location>
</feature>
<feature type="compositionally biased region" description="Polar residues" evidence="9">
    <location>
        <begin position="157"/>
        <end position="179"/>
    </location>
</feature>
<dbReference type="Gene3D" id="1.10.150.50">
    <property type="entry name" value="Transcription Factor, Ets-1"/>
    <property type="match status" value="1"/>
</dbReference>
<dbReference type="EMBL" id="CAJOBC010001190">
    <property type="protein sequence ID" value="CAF3662374.1"/>
    <property type="molecule type" value="Genomic_DNA"/>
</dbReference>
<comment type="subcellular location">
    <subcellularLocation>
        <location evidence="1">Membrane</location>
        <topology evidence="1">Multi-pass membrane protein</topology>
    </subcellularLocation>
</comment>
<evidence type="ECO:0000313" key="14">
    <source>
        <dbReference type="EMBL" id="CAF3662374.1"/>
    </source>
</evidence>
<dbReference type="Proteomes" id="UP000681722">
    <property type="component" value="Unassembled WGS sequence"/>
</dbReference>
<dbReference type="GO" id="GO:0005789">
    <property type="term" value="C:endoplasmic reticulum membrane"/>
    <property type="evidence" value="ECO:0007669"/>
    <property type="project" value="TreeGrafter"/>
</dbReference>
<feature type="domain" description="SAM" evidence="11">
    <location>
        <begin position="45"/>
        <end position="109"/>
    </location>
</feature>
<dbReference type="EMBL" id="CAJOBA010002944">
    <property type="protein sequence ID" value="CAF3664925.1"/>
    <property type="molecule type" value="Genomic_DNA"/>
</dbReference>
<dbReference type="GO" id="GO:0047493">
    <property type="term" value="F:ceramide cholinephosphotransferase activity"/>
    <property type="evidence" value="ECO:0007669"/>
    <property type="project" value="TreeGrafter"/>
</dbReference>
<sequence>MLVYQSHHYSPPSQNQQQSSTKASSYLPSSYPPKLSKLIMEPWTWSVAQVGEWLIKHNLQEYIHLLCSTYQMDGMKLINLKEDDVMKLTVPNKTDNKELWYHVKQLQAFRTTCTQNSLKIPITSPSLSHIIPFYNSRTDIQMNKTNTDKQLMLNMNGPQSNSVASNLNTTPTNSVQRSRSQIERSLSDGSLDSGSHALVSATTFTERNITAPVPVTSTVSPIDGHHVRIPTEELEFRDDVSCCILTTLRSDRKKTLYAFLIAVGALMFCSFIITIVDERLPDPKRHPPLPDLILENIPQITWAFTVTEYMIVIDVSALVTVILFHRHRLIILRRLFAIAAVLYFLRSLTMVFTSLPVATVKTDCKPDKLPNIVARLKKTLLIFLGQGLSLYGVRTCGDYLYSGHTCTLILCTHFINEYSPRSYHLLHLLTWLMSLTGMFFILAGHQHYSIDVLIAWILASRLFVYYHTLANNRTLLKRDLKRMRIWFPLFVYFEENVLTAIPNEYCCPTFITDLRTMFGNCIETIRY</sequence>
<reference evidence="12" key="1">
    <citation type="submission" date="2021-02" db="EMBL/GenBank/DDBJ databases">
        <authorList>
            <person name="Nowell W R."/>
        </authorList>
    </citation>
    <scope>NUCLEOTIDE SEQUENCE</scope>
</reference>
<dbReference type="EMBL" id="CAJNOK010002943">
    <property type="protein sequence ID" value="CAF0881269.1"/>
    <property type="molecule type" value="Genomic_DNA"/>
</dbReference>
<keyword evidence="3" id="KW-0808">Transferase</keyword>
<feature type="region of interest" description="Disordered" evidence="9">
    <location>
        <begin position="157"/>
        <end position="190"/>
    </location>
</feature>
<dbReference type="GO" id="GO:0033188">
    <property type="term" value="F:sphingomyelin synthase activity"/>
    <property type="evidence" value="ECO:0007669"/>
    <property type="project" value="TreeGrafter"/>
</dbReference>
<dbReference type="PROSITE" id="PS50105">
    <property type="entry name" value="SAM_DOMAIN"/>
    <property type="match status" value="1"/>
</dbReference>
<dbReference type="Pfam" id="PF14360">
    <property type="entry name" value="PAP2_C"/>
    <property type="match status" value="1"/>
</dbReference>
<evidence type="ECO:0000259" key="11">
    <source>
        <dbReference type="PROSITE" id="PS50105"/>
    </source>
</evidence>
<dbReference type="GO" id="GO:0046513">
    <property type="term" value="P:ceramide biosynthetic process"/>
    <property type="evidence" value="ECO:0007669"/>
    <property type="project" value="TreeGrafter"/>
</dbReference>
<evidence type="ECO:0000313" key="15">
    <source>
        <dbReference type="EMBL" id="CAF3664925.1"/>
    </source>
</evidence>
<evidence type="ECO:0000256" key="2">
    <source>
        <dbReference type="ARBA" id="ARBA00005441"/>
    </source>
</evidence>
<keyword evidence="7" id="KW-0443">Lipid metabolism</keyword>
<dbReference type="InterPro" id="IPR001660">
    <property type="entry name" value="SAM"/>
</dbReference>
<accession>A0A813Y4P8</accession>
<feature type="transmembrane region" description="Helical" evidence="10">
    <location>
        <begin position="448"/>
        <end position="468"/>
    </location>
</feature>
<name>A0A813Y4P8_9BILA</name>
<dbReference type="PANTHER" id="PTHR21290">
    <property type="entry name" value="SPHINGOMYELIN SYNTHETASE"/>
    <property type="match status" value="1"/>
</dbReference>
<proteinExistence type="inferred from homology"/>
<comment type="caution">
    <text evidence="12">The sequence shown here is derived from an EMBL/GenBank/DDBJ whole genome shotgun (WGS) entry which is preliminary data.</text>
</comment>
<evidence type="ECO:0000256" key="10">
    <source>
        <dbReference type="SAM" id="Phobius"/>
    </source>
</evidence>
<feature type="transmembrane region" description="Helical" evidence="10">
    <location>
        <begin position="422"/>
        <end position="442"/>
    </location>
</feature>
<protein>
    <recommendedName>
        <fullName evidence="11">SAM domain-containing protein</fullName>
    </recommendedName>
</protein>
<dbReference type="GO" id="GO:0005886">
    <property type="term" value="C:plasma membrane"/>
    <property type="evidence" value="ECO:0007669"/>
    <property type="project" value="TreeGrafter"/>
</dbReference>
<evidence type="ECO:0000313" key="16">
    <source>
        <dbReference type="Proteomes" id="UP000663829"/>
    </source>
</evidence>
<dbReference type="InterPro" id="IPR045221">
    <property type="entry name" value="Sphingomyelin_synth-like"/>
</dbReference>
<evidence type="ECO:0000256" key="4">
    <source>
        <dbReference type="ARBA" id="ARBA00022692"/>
    </source>
</evidence>
<dbReference type="EMBL" id="CAJNOQ010001190">
    <property type="protein sequence ID" value="CAF0875469.1"/>
    <property type="molecule type" value="Genomic_DNA"/>
</dbReference>
<keyword evidence="16" id="KW-1185">Reference proteome</keyword>
<dbReference type="InterPro" id="IPR013761">
    <property type="entry name" value="SAM/pointed_sf"/>
</dbReference>
<feature type="transmembrane region" description="Helical" evidence="10">
    <location>
        <begin position="380"/>
        <end position="401"/>
    </location>
</feature>
<organism evidence="12 16">
    <name type="scientific">Didymodactylos carnosus</name>
    <dbReference type="NCBI Taxonomy" id="1234261"/>
    <lineage>
        <taxon>Eukaryota</taxon>
        <taxon>Metazoa</taxon>
        <taxon>Spiralia</taxon>
        <taxon>Gnathifera</taxon>
        <taxon>Rotifera</taxon>
        <taxon>Eurotatoria</taxon>
        <taxon>Bdelloidea</taxon>
        <taxon>Philodinida</taxon>
        <taxon>Philodinidae</taxon>
        <taxon>Didymodactylos</taxon>
    </lineage>
</organism>
<keyword evidence="4 10" id="KW-0812">Transmembrane</keyword>
<feature type="region of interest" description="Disordered" evidence="9">
    <location>
        <begin position="1"/>
        <end position="26"/>
    </location>
</feature>
<evidence type="ECO:0000256" key="3">
    <source>
        <dbReference type="ARBA" id="ARBA00022679"/>
    </source>
</evidence>
<keyword evidence="5" id="KW-0746">Sphingolipid metabolism</keyword>
<evidence type="ECO:0000256" key="8">
    <source>
        <dbReference type="ARBA" id="ARBA00023136"/>
    </source>
</evidence>
<comment type="similarity">
    <text evidence="2">Belongs to the sphingomyelin synthase family.</text>
</comment>
<gene>
    <name evidence="12" type="ORF">GPM918_LOCUS7326</name>
    <name evidence="13" type="ORF">OVA965_LOCUS8632</name>
    <name evidence="14" type="ORF">SRO942_LOCUS7326</name>
    <name evidence="15" type="ORF">TMI583_LOCUS8628</name>
</gene>